<dbReference type="Gene3D" id="3.30.2000.30">
    <property type="match status" value="1"/>
</dbReference>
<dbReference type="EMBL" id="CP063362">
    <property type="protein sequence ID" value="QRG08805.1"/>
    <property type="molecule type" value="Genomic_DNA"/>
</dbReference>
<gene>
    <name evidence="1" type="ORF">EZH22_11290</name>
</gene>
<evidence type="ECO:0000313" key="1">
    <source>
        <dbReference type="EMBL" id="QRG08805.1"/>
    </source>
</evidence>
<dbReference type="RefSeq" id="WP_203195719.1">
    <property type="nucleotide sequence ID" value="NZ_CP063362.1"/>
</dbReference>
<dbReference type="Pfam" id="PF11367">
    <property type="entry name" value="Tail_completion_gp17"/>
    <property type="match status" value="1"/>
</dbReference>
<sequence>MSLDPVLALTKMVAERLLASPEFTDLCPPERFVDSYSEPDAGPLVQIGNADWTPPDHYETWHHKVFLDLDVWTRDEDNAVLCRQITGAIARTLSGATWAPWRGDGWIVHGLGVSVTSDRDASEQDLAHATVALDAVMQEVATDA</sequence>
<evidence type="ECO:0000313" key="2">
    <source>
        <dbReference type="Proteomes" id="UP000596427"/>
    </source>
</evidence>
<dbReference type="Proteomes" id="UP000596427">
    <property type="component" value="Chromosome"/>
</dbReference>
<dbReference type="InterPro" id="IPR021508">
    <property type="entry name" value="Gp17-like"/>
</dbReference>
<keyword evidence="2" id="KW-1185">Reference proteome</keyword>
<reference evidence="1 2" key="1">
    <citation type="submission" date="2020-10" db="EMBL/GenBank/DDBJ databases">
        <title>Degradation of 1,4-Dioxane by Xanthobacter sp. YN2, via a Novel Group-2 Soluble Di-Iron Monooxygenase.</title>
        <authorList>
            <person name="Ma F."/>
            <person name="Wang Y."/>
            <person name="Yang J."/>
            <person name="Guo H."/>
            <person name="Su D."/>
            <person name="Yu L."/>
        </authorList>
    </citation>
    <scope>NUCLEOTIDE SEQUENCE [LARGE SCALE GENOMIC DNA]</scope>
    <source>
        <strain evidence="1 2">YN2</strain>
    </source>
</reference>
<dbReference type="InterPro" id="IPR053745">
    <property type="entry name" value="Viral_Tail_Comp_sf"/>
</dbReference>
<proteinExistence type="predicted"/>
<name>A0A974PSB7_9HYPH</name>
<dbReference type="AlphaFoldDB" id="A0A974PSB7"/>
<dbReference type="KEGG" id="xdi:EZH22_11290"/>
<protein>
    <submittedName>
        <fullName evidence="1">DUF3168 domain-containing protein</fullName>
    </submittedName>
</protein>
<accession>A0A974PSB7</accession>
<organism evidence="1 2">
    <name type="scientific">Xanthobacter dioxanivorans</name>
    <dbReference type="NCBI Taxonomy" id="2528964"/>
    <lineage>
        <taxon>Bacteria</taxon>
        <taxon>Pseudomonadati</taxon>
        <taxon>Pseudomonadota</taxon>
        <taxon>Alphaproteobacteria</taxon>
        <taxon>Hyphomicrobiales</taxon>
        <taxon>Xanthobacteraceae</taxon>
        <taxon>Xanthobacter</taxon>
    </lineage>
</organism>